<accession>A0ABS5QU07</accession>
<proteinExistence type="predicted"/>
<keyword evidence="3" id="KW-1185">Reference proteome</keyword>
<dbReference type="RefSeq" id="WP_213793238.1">
    <property type="nucleotide sequence ID" value="NZ_JAAMFJ010000003.1"/>
</dbReference>
<sequence length="127" mass="15070">MTVTGWWLFFVIIEKEFRWRERVYMAKVLRKLTKQTSIASVVYVLIFFLDNLVELFLNRSSQGFQTHTGVKMAFDGAATLFPAHFSLTQVTLILYLIFIFIWLMAYFRFVYGKELPDPIDFILAFFN</sequence>
<evidence type="ECO:0000256" key="1">
    <source>
        <dbReference type="SAM" id="Phobius"/>
    </source>
</evidence>
<gene>
    <name evidence="2" type="ORF">G6R28_05485</name>
</gene>
<name>A0ABS5QU07_9LACO</name>
<keyword evidence="1" id="KW-0812">Transmembrane</keyword>
<keyword evidence="1" id="KW-0472">Membrane</keyword>
<keyword evidence="1" id="KW-1133">Transmembrane helix</keyword>
<organism evidence="2 3">
    <name type="scientific">Fructobacillus papyrifericola</name>
    <dbReference type="NCBI Taxonomy" id="2713172"/>
    <lineage>
        <taxon>Bacteria</taxon>
        <taxon>Bacillati</taxon>
        <taxon>Bacillota</taxon>
        <taxon>Bacilli</taxon>
        <taxon>Lactobacillales</taxon>
        <taxon>Lactobacillaceae</taxon>
        <taxon>Fructobacillus</taxon>
    </lineage>
</organism>
<dbReference type="EMBL" id="JAAMFJ010000003">
    <property type="protein sequence ID" value="MBS9336678.1"/>
    <property type="molecule type" value="Genomic_DNA"/>
</dbReference>
<evidence type="ECO:0000313" key="3">
    <source>
        <dbReference type="Proteomes" id="UP000735205"/>
    </source>
</evidence>
<feature type="transmembrane region" description="Helical" evidence="1">
    <location>
        <begin position="38"/>
        <end position="57"/>
    </location>
</feature>
<comment type="caution">
    <text evidence="2">The sequence shown here is derived from an EMBL/GenBank/DDBJ whole genome shotgun (WGS) entry which is preliminary data.</text>
</comment>
<protein>
    <submittedName>
        <fullName evidence="2">Uncharacterized protein</fullName>
    </submittedName>
</protein>
<reference evidence="2 3" key="1">
    <citation type="submission" date="2020-02" db="EMBL/GenBank/DDBJ databases">
        <title>Fructobacillus sp. isolated from paper mulberry of Taiwan.</title>
        <authorList>
            <person name="Lin S.-T."/>
        </authorList>
    </citation>
    <scope>NUCLEOTIDE SEQUENCE [LARGE SCALE GENOMIC DNA]</scope>
    <source>
        <strain evidence="2 3">M1-21</strain>
    </source>
</reference>
<evidence type="ECO:0000313" key="2">
    <source>
        <dbReference type="EMBL" id="MBS9336678.1"/>
    </source>
</evidence>
<dbReference type="Proteomes" id="UP000735205">
    <property type="component" value="Unassembled WGS sequence"/>
</dbReference>